<dbReference type="InterPro" id="IPR011048">
    <property type="entry name" value="Haem_d1_sf"/>
</dbReference>
<evidence type="ECO:0000259" key="2">
    <source>
        <dbReference type="Pfam" id="PF24883"/>
    </source>
</evidence>
<dbReference type="InterPro" id="IPR015943">
    <property type="entry name" value="WD40/YVTN_repeat-like_dom_sf"/>
</dbReference>
<keyword evidence="4" id="KW-1185">Reference proteome</keyword>
<accession>A0A284RSH7</accession>
<dbReference type="Proteomes" id="UP000219338">
    <property type="component" value="Unassembled WGS sequence"/>
</dbReference>
<evidence type="ECO:0000313" key="3">
    <source>
        <dbReference type="EMBL" id="SJL11665.1"/>
    </source>
</evidence>
<name>A0A284RSH7_ARMOS</name>
<gene>
    <name evidence="3" type="ORF">ARMOST_15071</name>
</gene>
<keyword evidence="1" id="KW-0677">Repeat</keyword>
<dbReference type="Gene3D" id="2.130.10.10">
    <property type="entry name" value="YVTN repeat-like/Quinoprotein amine dehydrogenase"/>
    <property type="match status" value="1"/>
</dbReference>
<dbReference type="SUPFAM" id="SSF51004">
    <property type="entry name" value="C-terminal (heme d1) domain of cytochrome cd1-nitrite reductase"/>
    <property type="match status" value="1"/>
</dbReference>
<evidence type="ECO:0000256" key="1">
    <source>
        <dbReference type="ARBA" id="ARBA00022737"/>
    </source>
</evidence>
<dbReference type="PANTHER" id="PTHR10039:SF14">
    <property type="entry name" value="NACHT DOMAIN-CONTAINING PROTEIN"/>
    <property type="match status" value="1"/>
</dbReference>
<reference evidence="4" key="1">
    <citation type="journal article" date="2017" name="Nat. Ecol. Evol.">
        <title>Genome expansion and lineage-specific genetic innovations in the forest pathogenic fungi Armillaria.</title>
        <authorList>
            <person name="Sipos G."/>
            <person name="Prasanna A.N."/>
            <person name="Walter M.C."/>
            <person name="O'Connor E."/>
            <person name="Balint B."/>
            <person name="Krizsan K."/>
            <person name="Kiss B."/>
            <person name="Hess J."/>
            <person name="Varga T."/>
            <person name="Slot J."/>
            <person name="Riley R."/>
            <person name="Boka B."/>
            <person name="Rigling D."/>
            <person name="Barry K."/>
            <person name="Lee J."/>
            <person name="Mihaltcheva S."/>
            <person name="LaButti K."/>
            <person name="Lipzen A."/>
            <person name="Waldron R."/>
            <person name="Moloney N.M."/>
            <person name="Sperisen C."/>
            <person name="Kredics L."/>
            <person name="Vagvoelgyi C."/>
            <person name="Patrignani A."/>
            <person name="Fitzpatrick D."/>
            <person name="Nagy I."/>
            <person name="Doyle S."/>
            <person name="Anderson J.B."/>
            <person name="Grigoriev I.V."/>
            <person name="Gueldener U."/>
            <person name="Muensterkoetter M."/>
            <person name="Nagy L.G."/>
        </authorList>
    </citation>
    <scope>NUCLEOTIDE SEQUENCE [LARGE SCALE GENOMIC DNA]</scope>
    <source>
        <strain evidence="4">C18/9</strain>
    </source>
</reference>
<organism evidence="3 4">
    <name type="scientific">Armillaria ostoyae</name>
    <name type="common">Armillaria root rot fungus</name>
    <dbReference type="NCBI Taxonomy" id="47428"/>
    <lineage>
        <taxon>Eukaryota</taxon>
        <taxon>Fungi</taxon>
        <taxon>Dikarya</taxon>
        <taxon>Basidiomycota</taxon>
        <taxon>Agaricomycotina</taxon>
        <taxon>Agaricomycetes</taxon>
        <taxon>Agaricomycetidae</taxon>
        <taxon>Agaricales</taxon>
        <taxon>Marasmiineae</taxon>
        <taxon>Physalacriaceae</taxon>
        <taxon>Armillaria</taxon>
    </lineage>
</organism>
<feature type="domain" description="Nephrocystin 3-like N-terminal" evidence="2">
    <location>
        <begin position="554"/>
        <end position="711"/>
    </location>
</feature>
<evidence type="ECO:0000313" key="4">
    <source>
        <dbReference type="Proteomes" id="UP000219338"/>
    </source>
</evidence>
<sequence>MNSPAMAEQKQVFRYLQKVEIYGLQTLARNASHIYMKIIAGSTVQTSRTYEINLQSVIIWSMSPDWVDLGASTVVEFQVYRRSRVPLKPGTLLGNVKKPISDVAANSCSTFSLINSTSATSDICSLKIFCSDYPKGPSPTIGKVFMAMEPIRSIPVMLGEIMSPADILEEHDNENVQSDLGLLLSAVRQPVHHVEPARLTSGVIVETLAAAQNVTAGTEDINPARISNRIHYLRKVEVHGLVTLPTKHRLYLEITVGTTPDMSSAYKIPSQTLPNWSDSINLGAYDGSIIVKFGLFINPKTPLMRKESLGWAEQRISAFPPNGDTTISLTKNEKPVSSSLKVFLTDDSRQVAAESIQDTPAPKTSLDGIRKLLDTTDPIKRMIDKIADLHPAAKIAWGVVSVGTDLLRKRLESDEIVKKLYVSMLLAFDQASRHEVLQNRENLKPVYDALFQHTIECSMFIKGYAENKSWAGQISRAFLADTAEEFCDGFGDLRDQLLSNIVAEHLAVTLAVLEKVEEIDMHQLLQDLRPSTSLKPKSICMKGTRVRTINYLMDWIAACNGGMLWCSGLAGTGKSSLVGTLHELLTVHTGGRNRLGAFIRYDRTEYRDASHLITSIAYSLGMFDNRIGTPISTVIRRNRAVLSMSTSSASQQFRLLLQEPLESLRDLHDEGPLVVIIDGMDESDASKEILAVLSNGFGPRLPFMRLLVFSRPIEHISQVFTAPASVVTNFALDAGSKDVRRDIRYYIQVEFTTIYNALQSRSSGFEAACNKFNAIDELALRSSGLFIWAATVCRFIREWPTVSRLQALLSSAVPKDATESMTTLYKTALDTVVSELSGSSEDVRRCICAVLGAVIVAETPPGLTTDLLDNLVLTSGEDPPAQHVIKKLGSVIQFPSAESDKFIRLIHKSFDDFLRDRSGVETIGLSILSYIKAYAVVGPLWHIKCFGVQDFDDLHVLFEDQLSKWLQVVSIAGKDDDFLRERFEVLLWVNHKLTKMDDSFRLLTYRACQRAELALITPWRKSYMRTIPVLGSDQPETAHDGPSGAQVHLQLHNILRHPLHLDVVSWFPELSPSVSSASADSQTLVIKTTNRGSTFITLWDFNEVGTNWDPKPISSYFDAEELSHDPQYIVLGCLVARLVIANYATASDFHSQTYWEVISPYSDAALTRRSASTFVSIHDIQTSRFHHYVFEQLGTYKSFLYATGIIVVDIQAMALMRIDVTTEHHVPHTWIGINEGDALGLEYDLLHRSFSSPELDRCVVPGQLVVSKDGLTLAHLSQYDGVHQNPEITLRLWNTTTGAILSTHNVGLHDAHLIGISANGTASLLTRRLLDSSLHIIPSDDDAAIDVIHLEEVVIPRMVFYPDERRITYKIRDEIVIRDIQAKQDIFHHPFTFDEEPLDIVITPDGKTLITVHSTHFRTWHVEA</sequence>
<dbReference type="PANTHER" id="PTHR10039">
    <property type="entry name" value="AMELOGENIN"/>
    <property type="match status" value="1"/>
</dbReference>
<dbReference type="OrthoDB" id="163438at2759"/>
<dbReference type="InterPro" id="IPR027417">
    <property type="entry name" value="P-loop_NTPase"/>
</dbReference>
<dbReference type="EMBL" id="FUEG01000014">
    <property type="protein sequence ID" value="SJL11665.1"/>
    <property type="molecule type" value="Genomic_DNA"/>
</dbReference>
<proteinExistence type="predicted"/>
<dbReference type="Gene3D" id="3.40.50.300">
    <property type="entry name" value="P-loop containing nucleotide triphosphate hydrolases"/>
    <property type="match status" value="1"/>
</dbReference>
<dbReference type="SUPFAM" id="SSF52540">
    <property type="entry name" value="P-loop containing nucleoside triphosphate hydrolases"/>
    <property type="match status" value="1"/>
</dbReference>
<dbReference type="InterPro" id="IPR056884">
    <property type="entry name" value="NPHP3-like_N"/>
</dbReference>
<protein>
    <recommendedName>
        <fullName evidence="2">Nephrocystin 3-like N-terminal domain-containing protein</fullName>
    </recommendedName>
</protein>
<dbReference type="Pfam" id="PF24883">
    <property type="entry name" value="NPHP3_N"/>
    <property type="match status" value="1"/>
</dbReference>
<dbReference type="STRING" id="47428.A0A284RSH7"/>